<dbReference type="GO" id="GO:0016757">
    <property type="term" value="F:glycosyltransferase activity"/>
    <property type="evidence" value="ECO:0007669"/>
    <property type="project" value="TreeGrafter"/>
</dbReference>
<organism evidence="1 2">
    <name type="scientific">Candidatus Falkowbacteria bacterium CG10_big_fil_rev_8_21_14_0_10_37_14</name>
    <dbReference type="NCBI Taxonomy" id="1974561"/>
    <lineage>
        <taxon>Bacteria</taxon>
        <taxon>Candidatus Falkowiibacteriota</taxon>
    </lineage>
</organism>
<comment type="caution">
    <text evidence="1">The sequence shown here is derived from an EMBL/GenBank/DDBJ whole genome shotgun (WGS) entry which is preliminary data.</text>
</comment>
<dbReference type="Pfam" id="PF13528">
    <property type="entry name" value="Glyco_trans_1_3"/>
    <property type="match status" value="1"/>
</dbReference>
<dbReference type="EMBL" id="PFAM01000004">
    <property type="protein sequence ID" value="PIT96426.1"/>
    <property type="molecule type" value="Genomic_DNA"/>
</dbReference>
<dbReference type="NCBIfam" id="TIGR00661">
    <property type="entry name" value="MJ1255"/>
    <property type="match status" value="1"/>
</dbReference>
<dbReference type="PANTHER" id="PTHR21015:SF22">
    <property type="entry name" value="GLYCOSYLTRANSFERASE"/>
    <property type="match status" value="1"/>
</dbReference>
<accession>A0A2M6WUN7</accession>
<dbReference type="Proteomes" id="UP000228533">
    <property type="component" value="Unassembled WGS sequence"/>
</dbReference>
<evidence type="ECO:0008006" key="3">
    <source>
        <dbReference type="Google" id="ProtNLM"/>
    </source>
</evidence>
<dbReference type="SUPFAM" id="SSF53756">
    <property type="entry name" value="UDP-Glycosyltransferase/glycogen phosphorylase"/>
    <property type="match status" value="1"/>
</dbReference>
<reference evidence="2" key="1">
    <citation type="submission" date="2017-09" db="EMBL/GenBank/DDBJ databases">
        <title>Depth-based differentiation of microbial function through sediment-hosted aquifers and enrichment of novel symbionts in the deep terrestrial subsurface.</title>
        <authorList>
            <person name="Probst A.J."/>
            <person name="Ladd B."/>
            <person name="Jarett J.K."/>
            <person name="Geller-Mcgrath D.E."/>
            <person name="Sieber C.M.K."/>
            <person name="Emerson J.B."/>
            <person name="Anantharaman K."/>
            <person name="Thomas B.C."/>
            <person name="Malmstrom R."/>
            <person name="Stieglmeier M."/>
            <person name="Klingl A."/>
            <person name="Woyke T."/>
            <person name="Ryan C.M."/>
            <person name="Banfield J.F."/>
        </authorList>
    </citation>
    <scope>NUCLEOTIDE SEQUENCE [LARGE SCALE GENOMIC DNA]</scope>
</reference>
<dbReference type="Gene3D" id="3.40.50.2000">
    <property type="entry name" value="Glycogen Phosphorylase B"/>
    <property type="match status" value="1"/>
</dbReference>
<dbReference type="PANTHER" id="PTHR21015">
    <property type="entry name" value="UDP-N-ACETYLGLUCOSAMINE--N-ACETYLMURAMYL-(PENTAPEPTIDE) PYROPHOSPHORYL-UNDECAPRENOL N-ACETYLGLUCOSAMINE TRANSFERASE 1"/>
    <property type="match status" value="1"/>
</dbReference>
<evidence type="ECO:0000313" key="2">
    <source>
        <dbReference type="Proteomes" id="UP000228533"/>
    </source>
</evidence>
<sequence>MSKILYGVSGEGFGHAARSKEIISYLISKKHQVKVISYDRGFDFLSQFFDTEKIFGLKFTYKKNQVHYLETMFDNLLKTPEAARSLERVKKIIDNFKPDIVFTDFEPLSCIVANLRKIPLVSIDNQHILTRSDADYPLRYQAEALVAKLVTRLLIFKSRNYLILSFFKANATEDRTTILPPIVRQEVLKLVPRQDNYILVYFTSPADNVIGALKKSKKRFVVYGLNKKIDEGLISYRLYDQKNFLRDLSGAKAIVANAGFSLISESLYLGKPYLAIPAKLQFEQVLNAYQLGKSGYGDWAKELTVAKIKDFEKKLPIFEKKLASYPRQGNKVVFTEVDKILKSLKK</sequence>
<dbReference type="AlphaFoldDB" id="A0A2M6WUN7"/>
<proteinExistence type="predicted"/>
<gene>
    <name evidence="1" type="ORF">COT94_00490</name>
</gene>
<name>A0A2M6WUN7_9BACT</name>
<dbReference type="InterPro" id="IPR005262">
    <property type="entry name" value="MJ1255-like"/>
</dbReference>
<protein>
    <recommendedName>
        <fullName evidence="3">UDP-glucuronosyltransferase</fullName>
    </recommendedName>
</protein>
<evidence type="ECO:0000313" key="1">
    <source>
        <dbReference type="EMBL" id="PIT96426.1"/>
    </source>
</evidence>